<feature type="domain" description="NADPH-dependent 7-cyano-7-deazaguanine reductase N-terminal" evidence="1">
    <location>
        <begin position="23"/>
        <end position="128"/>
    </location>
</feature>
<dbReference type="InterPro" id="IPR029139">
    <property type="entry name" value="QueF_N"/>
</dbReference>
<dbReference type="InterPro" id="IPR029500">
    <property type="entry name" value="QueF"/>
</dbReference>
<evidence type="ECO:0000313" key="2">
    <source>
        <dbReference type="EMBL" id="WOJ95985.1"/>
    </source>
</evidence>
<dbReference type="Pfam" id="PF14489">
    <property type="entry name" value="QueF"/>
    <property type="match status" value="1"/>
</dbReference>
<evidence type="ECO:0000313" key="3">
    <source>
        <dbReference type="Proteomes" id="UP001626549"/>
    </source>
</evidence>
<dbReference type="SUPFAM" id="SSF55620">
    <property type="entry name" value="Tetrahydrobiopterin biosynthesis enzymes-like"/>
    <property type="match status" value="1"/>
</dbReference>
<name>A0ABZ0IC70_9GAMM</name>
<organism evidence="2 3">
    <name type="scientific">Congregibacter brevis</name>
    <dbReference type="NCBI Taxonomy" id="3081201"/>
    <lineage>
        <taxon>Bacteria</taxon>
        <taxon>Pseudomonadati</taxon>
        <taxon>Pseudomonadota</taxon>
        <taxon>Gammaproteobacteria</taxon>
        <taxon>Cellvibrionales</taxon>
        <taxon>Halieaceae</taxon>
        <taxon>Congregibacter</taxon>
    </lineage>
</organism>
<dbReference type="Gene3D" id="3.30.1130.10">
    <property type="match status" value="2"/>
</dbReference>
<evidence type="ECO:0000259" key="1">
    <source>
        <dbReference type="Pfam" id="PF14819"/>
    </source>
</evidence>
<dbReference type="PANTHER" id="PTHR34354:SF1">
    <property type="entry name" value="NADPH-DEPENDENT 7-CYANO-7-DEAZAGUANINE REDUCTASE"/>
    <property type="match status" value="1"/>
</dbReference>
<keyword evidence="3" id="KW-1185">Reference proteome</keyword>
<dbReference type="Proteomes" id="UP001626549">
    <property type="component" value="Chromosome"/>
</dbReference>
<gene>
    <name evidence="2" type="ORF">R0137_12120</name>
</gene>
<sequence>MSADTPTVHDKGPLLGQQVAGSQHYDPSLLFPVPRSNARASLPERRFHGFGEDVWHAYELSWLSASGMPRAFVGTFCVPSVSANIIESKSFKLYLNSLNSHRFASDEAAREAIKRDLSEVAGASVSLTLSEPQDPSFHGEALMGTSLDRLEVVVPDMAEAAMLTPVPGDAQLYTHLMRSLCPVTAQPDWATVIVETRGVSPDQEGLLRYLLAYRNHQEFHEQCVERIYTDLWNQLQPDFLSVHALYTRRGGLDICPWRCSVDAPAPRYRLNRQ</sequence>
<dbReference type="EMBL" id="CP136865">
    <property type="protein sequence ID" value="WOJ95985.1"/>
    <property type="molecule type" value="Genomic_DNA"/>
</dbReference>
<dbReference type="RefSeq" id="WP_407326677.1">
    <property type="nucleotide sequence ID" value="NZ_CP136865.1"/>
</dbReference>
<proteinExistence type="predicted"/>
<dbReference type="Pfam" id="PF14819">
    <property type="entry name" value="QueF_N"/>
    <property type="match status" value="1"/>
</dbReference>
<dbReference type="InterPro" id="IPR050084">
    <property type="entry name" value="NADPH_dep_7-cyano-7-deazaG_red"/>
</dbReference>
<protein>
    <submittedName>
        <fullName evidence="2">NADPH-dependent 7-cyano-7-deazaguanine reductase QueF</fullName>
    </submittedName>
</protein>
<dbReference type="PANTHER" id="PTHR34354">
    <property type="entry name" value="NADPH-DEPENDENT 7-CYANO-7-DEAZAGUANINE REDUCTASE"/>
    <property type="match status" value="1"/>
</dbReference>
<reference evidence="2 3" key="1">
    <citation type="submission" date="2023-10" db="EMBL/GenBank/DDBJ databases">
        <title>Two novel species belonging to the OM43/NOR5 clade.</title>
        <authorList>
            <person name="Park M."/>
        </authorList>
    </citation>
    <scope>NUCLEOTIDE SEQUENCE [LARGE SCALE GENOMIC DNA]</scope>
    <source>
        <strain evidence="2 3">IMCC45268</strain>
    </source>
</reference>
<accession>A0ABZ0IC70</accession>
<dbReference type="InterPro" id="IPR043133">
    <property type="entry name" value="GTP-CH-I_C/QueF"/>
</dbReference>